<evidence type="ECO:0000313" key="3">
    <source>
        <dbReference type="Proteomes" id="UP001165565"/>
    </source>
</evidence>
<evidence type="ECO:0000313" key="2">
    <source>
        <dbReference type="EMBL" id="MCW6536603.1"/>
    </source>
</evidence>
<name>A0AA41ZBK7_9SPHN</name>
<feature type="region of interest" description="Disordered" evidence="1">
    <location>
        <begin position="1"/>
        <end position="22"/>
    </location>
</feature>
<dbReference type="AlphaFoldDB" id="A0AA41ZBK7"/>
<gene>
    <name evidence="2" type="ORF">NEE01_17635</name>
</gene>
<evidence type="ECO:0000256" key="1">
    <source>
        <dbReference type="SAM" id="MobiDB-lite"/>
    </source>
</evidence>
<proteinExistence type="predicted"/>
<keyword evidence="3" id="KW-1185">Reference proteome</keyword>
<organism evidence="2 3">
    <name type="scientific">Sphingomonas lycopersici</name>
    <dbReference type="NCBI Taxonomy" id="2951807"/>
    <lineage>
        <taxon>Bacteria</taxon>
        <taxon>Pseudomonadati</taxon>
        <taxon>Pseudomonadota</taxon>
        <taxon>Alphaproteobacteria</taxon>
        <taxon>Sphingomonadales</taxon>
        <taxon>Sphingomonadaceae</taxon>
        <taxon>Sphingomonas</taxon>
    </lineage>
</organism>
<protein>
    <recommendedName>
        <fullName evidence="4">DUF4136 domain-containing protein</fullName>
    </recommendedName>
</protein>
<sequence length="54" mass="5736">MRIRHGADAVWEGQAQSLTDTSAPNADVQAISARLAHALFTGFPGESGRTIEVK</sequence>
<accession>A0AA41ZBK7</accession>
<evidence type="ECO:0008006" key="4">
    <source>
        <dbReference type="Google" id="ProtNLM"/>
    </source>
</evidence>
<reference evidence="2" key="1">
    <citation type="submission" date="2022-06" db="EMBL/GenBank/DDBJ databases">
        <title>Sphingomonas sp. nov. isolated from rhizosphere soil of tomato.</title>
        <authorList>
            <person name="Dong H."/>
            <person name="Gao R."/>
        </authorList>
    </citation>
    <scope>NUCLEOTIDE SEQUENCE</scope>
    <source>
        <strain evidence="2">MMSM24</strain>
    </source>
</reference>
<comment type="caution">
    <text evidence="2">The sequence shown here is derived from an EMBL/GenBank/DDBJ whole genome shotgun (WGS) entry which is preliminary data.</text>
</comment>
<dbReference type="EMBL" id="JANFAV010000014">
    <property type="protein sequence ID" value="MCW6536603.1"/>
    <property type="molecule type" value="Genomic_DNA"/>
</dbReference>
<dbReference type="Proteomes" id="UP001165565">
    <property type="component" value="Unassembled WGS sequence"/>
</dbReference>